<dbReference type="Pfam" id="PF05168">
    <property type="entry name" value="HEPN"/>
    <property type="match status" value="1"/>
</dbReference>
<dbReference type="Gene3D" id="1.20.120.330">
    <property type="entry name" value="Nucleotidyltransferases domain 2"/>
    <property type="match status" value="2"/>
</dbReference>
<dbReference type="AlphaFoldDB" id="A0A4V5MMK2"/>
<protein>
    <submittedName>
        <fullName evidence="3">HEPN domain-containing protein</fullName>
    </submittedName>
</protein>
<dbReference type="RefSeq" id="WP_136900905.1">
    <property type="nucleotide sequence ID" value="NZ_SUME01000003.1"/>
</dbReference>
<comment type="caution">
    <text evidence="3">The sequence shown here is derived from an EMBL/GenBank/DDBJ whole genome shotgun (WGS) entry which is preliminary data.</text>
</comment>
<reference evidence="3 4" key="1">
    <citation type="submission" date="2019-04" db="EMBL/GenBank/DDBJ databases">
        <title>Sphingobacterium olei sp. nov., isolated from oil-contaminated soil.</title>
        <authorList>
            <person name="Liu B."/>
        </authorList>
    </citation>
    <scope>NUCLEOTIDE SEQUENCE [LARGE SCALE GENOMIC DNA]</scope>
    <source>
        <strain evidence="3 4">HAL-9</strain>
    </source>
</reference>
<dbReference type="InterPro" id="IPR007842">
    <property type="entry name" value="HEPN_dom"/>
</dbReference>
<dbReference type="PROSITE" id="PS50910">
    <property type="entry name" value="HEPN"/>
    <property type="match status" value="1"/>
</dbReference>
<feature type="region of interest" description="Disordered" evidence="1">
    <location>
        <begin position="557"/>
        <end position="576"/>
    </location>
</feature>
<gene>
    <name evidence="3" type="ORF">FAZ15_08600</name>
</gene>
<dbReference type="EMBL" id="SUME01000003">
    <property type="protein sequence ID" value="TJZ61248.1"/>
    <property type="molecule type" value="Genomic_DNA"/>
</dbReference>
<dbReference type="Proteomes" id="UP000306808">
    <property type="component" value="Unassembled WGS sequence"/>
</dbReference>
<evidence type="ECO:0000313" key="3">
    <source>
        <dbReference type="EMBL" id="TJZ61248.1"/>
    </source>
</evidence>
<dbReference type="SUPFAM" id="SSF81593">
    <property type="entry name" value="Nucleotidyltransferase substrate binding subunit/domain"/>
    <property type="match status" value="1"/>
</dbReference>
<evidence type="ECO:0000256" key="1">
    <source>
        <dbReference type="SAM" id="MobiDB-lite"/>
    </source>
</evidence>
<evidence type="ECO:0000313" key="4">
    <source>
        <dbReference type="Proteomes" id="UP000306808"/>
    </source>
</evidence>
<feature type="domain" description="HEPN" evidence="2">
    <location>
        <begin position="133"/>
        <end position="244"/>
    </location>
</feature>
<dbReference type="OrthoDB" id="1321649at2"/>
<accession>A0A4V5MMK2</accession>
<organism evidence="3 4">
    <name type="scientific">Sphingobacterium olei</name>
    <dbReference type="NCBI Taxonomy" id="2571155"/>
    <lineage>
        <taxon>Bacteria</taxon>
        <taxon>Pseudomonadati</taxon>
        <taxon>Bacteroidota</taxon>
        <taxon>Sphingobacteriia</taxon>
        <taxon>Sphingobacteriales</taxon>
        <taxon>Sphingobacteriaceae</taxon>
        <taxon>Sphingobacterium</taxon>
    </lineage>
</organism>
<feature type="compositionally biased region" description="Basic and acidic residues" evidence="1">
    <location>
        <begin position="557"/>
        <end position="566"/>
    </location>
</feature>
<sequence length="576" mass="67342">MMKKLEQTDLDDIIFRLTSTYLIDQIFLWTFGWEDQARYMLQILMHKGGGQTFTDANIYMGTVVKEYDSIDYVVCYPHEIQKKIKQGLGRATLICQPENLVYEHPKAHEKIKIPDLDVGNVLAINEQYLQKEIKKISAFLEGYSFYLNNANFQHAAFMLHQVVELAYRAAEHLLVGDERRTHCLKTHQNYLAKYSTQLGNLFRAPEQSHIIDKLDKAYSSVRYDQDFKIKRKHLESAYQLTGTMLTWLTDYSSFLLQEIKEKLSPKHQLFINPINKIEMKTIINTDHRDLILNAIETYCTPTVVACFGHRQQSDQYINLIDDQQDHQVIHHYYLFTVYSENQIKTPLQNLQNAVEQLLPEYIRITVLVFEHEHFQKQCDKSNTFYTTLLQQSDLWHEDQQHNITLPDNLQIAPKNLNQQKILWMKTHRNAEHLYHAHTEDLYFGSEEVACYGLALALEQACLGLMRVFWQFQPQSTNLNYLMQLCNLVCPKATSVFVLDHPGQSAIFKLLVDAQQQFRHAPNYRTQGQHLEALAERVKQFIEIAHSAVEIHFAEETNNIEHSESKQQPETTEILCA</sequence>
<name>A0A4V5MMK2_9SPHI</name>
<evidence type="ECO:0000259" key="2">
    <source>
        <dbReference type="PROSITE" id="PS50910"/>
    </source>
</evidence>
<proteinExistence type="predicted"/>
<keyword evidence="4" id="KW-1185">Reference proteome</keyword>